<comment type="similarity">
    <text evidence="1 13 14">Belongs to the ATPase B chain family.</text>
</comment>
<dbReference type="RefSeq" id="WP_197921026.1">
    <property type="nucleotide sequence ID" value="NZ_CAWPTA010000007.1"/>
</dbReference>
<keyword evidence="7 13" id="KW-0406">Ion transport</keyword>
<comment type="function">
    <text evidence="10 13">F(1)F(0) ATP synthase produces ATP from ADP in the presence of a proton or sodium gradient. F-type ATPases consist of two structural domains, F(1) containing the extramembraneous catalytic core and F(0) containing the membrane proton channel, linked together by a central stalk and a peripheral stalk. During catalysis, ATP synthesis in the catalytic domain of F(1) is coupled via a rotary mechanism of the central stalk subunits to proton translocation.</text>
</comment>
<accession>A0ABS0N2Y4</accession>
<evidence type="ECO:0000256" key="1">
    <source>
        <dbReference type="ARBA" id="ARBA00005513"/>
    </source>
</evidence>
<keyword evidence="17" id="KW-1185">Reference proteome</keyword>
<dbReference type="Proteomes" id="UP000602442">
    <property type="component" value="Unassembled WGS sequence"/>
</dbReference>
<dbReference type="PANTHER" id="PTHR33445:SF1">
    <property type="entry name" value="ATP SYNTHASE SUBUNIT B"/>
    <property type="match status" value="1"/>
</dbReference>
<keyword evidence="5 13" id="KW-0375">Hydrogen ion transport</keyword>
<evidence type="ECO:0000256" key="6">
    <source>
        <dbReference type="ARBA" id="ARBA00022989"/>
    </source>
</evidence>
<keyword evidence="8 13" id="KW-0472">Membrane</keyword>
<protein>
    <recommendedName>
        <fullName evidence="13">ATP synthase subunit b</fullName>
    </recommendedName>
    <alternativeName>
        <fullName evidence="13">ATP synthase F(0) sector subunit b</fullName>
    </alternativeName>
    <alternativeName>
        <fullName evidence="13">ATPase subunit I</fullName>
    </alternativeName>
    <alternativeName>
        <fullName evidence="13">F-type ATPase subunit b</fullName>
        <shortName evidence="13">F-ATPase subunit b</shortName>
    </alternativeName>
</protein>
<evidence type="ECO:0000256" key="15">
    <source>
        <dbReference type="SAM" id="MobiDB-lite"/>
    </source>
</evidence>
<dbReference type="InterPro" id="IPR050059">
    <property type="entry name" value="ATP_synthase_B_chain"/>
</dbReference>
<dbReference type="HAMAP" id="MF_01398">
    <property type="entry name" value="ATP_synth_b_bprime"/>
    <property type="match status" value="1"/>
</dbReference>
<evidence type="ECO:0000256" key="10">
    <source>
        <dbReference type="ARBA" id="ARBA00025198"/>
    </source>
</evidence>
<keyword evidence="13" id="KW-1003">Cell membrane</keyword>
<feature type="compositionally biased region" description="Basic and acidic residues" evidence="15">
    <location>
        <begin position="67"/>
        <end position="80"/>
    </location>
</feature>
<keyword evidence="2 13" id="KW-0813">Transport</keyword>
<evidence type="ECO:0000256" key="9">
    <source>
        <dbReference type="ARBA" id="ARBA00023310"/>
    </source>
</evidence>
<keyword evidence="4 13" id="KW-0812">Transmembrane</keyword>
<comment type="caution">
    <text evidence="16">The sequence shown here is derived from an EMBL/GenBank/DDBJ whole genome shotgun (WGS) entry which is preliminary data.</text>
</comment>
<dbReference type="Pfam" id="PF00430">
    <property type="entry name" value="ATP-synt_B"/>
    <property type="match status" value="1"/>
</dbReference>
<evidence type="ECO:0000256" key="5">
    <source>
        <dbReference type="ARBA" id="ARBA00022781"/>
    </source>
</evidence>
<dbReference type="PANTHER" id="PTHR33445">
    <property type="entry name" value="ATP SYNTHASE SUBUNIT B', CHLOROPLASTIC"/>
    <property type="match status" value="1"/>
</dbReference>
<comment type="subunit">
    <text evidence="13">F-type ATPases have 2 components, F(1) - the catalytic core - and F(0) - the membrane proton channel. F(1) has five subunits: alpha(3), beta(3), gamma(1), delta(1), epsilon(1). F(0) has three main subunits: a(1), b(2) and c(10-14). The alpha and beta chains form an alternating ring which encloses part of the gamma chain. F(1) is attached to F(0) by a central stalk formed by the gamma and epsilon chains, while a peripheral stalk is formed by the delta and b chains.</text>
</comment>
<evidence type="ECO:0000256" key="13">
    <source>
        <dbReference type="HAMAP-Rule" id="MF_01398"/>
    </source>
</evidence>
<evidence type="ECO:0000256" key="7">
    <source>
        <dbReference type="ARBA" id="ARBA00023065"/>
    </source>
</evidence>
<keyword evidence="6 13" id="KW-1133">Transmembrane helix</keyword>
<feature type="region of interest" description="Disordered" evidence="15">
    <location>
        <begin position="63"/>
        <end position="103"/>
    </location>
</feature>
<proteinExistence type="inferred from homology"/>
<comment type="function">
    <text evidence="11">Component of the F(0) channel, it forms part of the peripheral stalk, linking F(1) to F(0). The b'-subunit is a diverged and duplicated form of b found in plants and photosynthetic bacteria.</text>
</comment>
<evidence type="ECO:0000256" key="2">
    <source>
        <dbReference type="ARBA" id="ARBA00022448"/>
    </source>
</evidence>
<dbReference type="EMBL" id="JAEANY010000002">
    <property type="protein sequence ID" value="MBH5322335.1"/>
    <property type="molecule type" value="Genomic_DNA"/>
</dbReference>
<evidence type="ECO:0000256" key="4">
    <source>
        <dbReference type="ARBA" id="ARBA00022692"/>
    </source>
</evidence>
<sequence length="164" mass="17874">MPQIDQMFEIWSSQLFWLLITFGFVFFVIGRGMVPKVMDTVGMRDKQIADDLAAAQAARDAADEAEEAWRQRENANREAAQEVVGKAKAKAQKSTETKLAKVQASIDTQMEEAEARIEASRAEAAAEIEAVATEAAQDIAQRLAGVKATKTAAKSAVKDVMNRG</sequence>
<organism evidence="16 17">
    <name type="scientific">Aurantiacibacter sediminis</name>
    <dbReference type="NCBI Taxonomy" id="2793064"/>
    <lineage>
        <taxon>Bacteria</taxon>
        <taxon>Pseudomonadati</taxon>
        <taxon>Pseudomonadota</taxon>
        <taxon>Alphaproteobacteria</taxon>
        <taxon>Sphingomonadales</taxon>
        <taxon>Erythrobacteraceae</taxon>
        <taxon>Aurantiacibacter</taxon>
    </lineage>
</organism>
<comment type="subcellular location">
    <subcellularLocation>
        <location evidence="13">Cell membrane</location>
        <topology evidence="13">Single-pass membrane protein</topology>
    </subcellularLocation>
    <subcellularLocation>
        <location evidence="12">Endomembrane system</location>
        <topology evidence="12">Single-pass membrane protein</topology>
    </subcellularLocation>
</comment>
<keyword evidence="3 13" id="KW-0138">CF(0)</keyword>
<evidence type="ECO:0000313" key="17">
    <source>
        <dbReference type="Proteomes" id="UP000602442"/>
    </source>
</evidence>
<dbReference type="InterPro" id="IPR002146">
    <property type="entry name" value="ATP_synth_b/b'su_bac/chlpt"/>
</dbReference>
<evidence type="ECO:0000256" key="11">
    <source>
        <dbReference type="ARBA" id="ARBA00025614"/>
    </source>
</evidence>
<name>A0ABS0N2Y4_9SPHN</name>
<evidence type="ECO:0000313" key="16">
    <source>
        <dbReference type="EMBL" id="MBH5322335.1"/>
    </source>
</evidence>
<keyword evidence="9 13" id="KW-0066">ATP synthesis</keyword>
<evidence type="ECO:0000256" key="12">
    <source>
        <dbReference type="ARBA" id="ARBA00037847"/>
    </source>
</evidence>
<evidence type="ECO:0000256" key="14">
    <source>
        <dbReference type="RuleBase" id="RU003848"/>
    </source>
</evidence>
<reference evidence="16 17" key="1">
    <citation type="submission" date="2020-11" db="EMBL/GenBank/DDBJ databases">
        <title>Erythrobacter sediminis sp. nov., a marine bacterium from a tidal flat of Garorim Bay.</title>
        <authorList>
            <person name="Kim D."/>
            <person name="Yoo Y."/>
            <person name="Kim J.-J."/>
        </authorList>
    </citation>
    <scope>NUCLEOTIDE SEQUENCE [LARGE SCALE GENOMIC DNA]</scope>
    <source>
        <strain evidence="16 17">JGD-13</strain>
    </source>
</reference>
<gene>
    <name evidence="13" type="primary">atpF</name>
    <name evidence="16" type="ORF">I5L03_07020</name>
</gene>
<evidence type="ECO:0000256" key="3">
    <source>
        <dbReference type="ARBA" id="ARBA00022547"/>
    </source>
</evidence>
<feature type="transmembrane region" description="Helical" evidence="13">
    <location>
        <begin position="15"/>
        <end position="34"/>
    </location>
</feature>
<evidence type="ECO:0000256" key="8">
    <source>
        <dbReference type="ARBA" id="ARBA00023136"/>
    </source>
</evidence>